<keyword evidence="2" id="KW-1185">Reference proteome</keyword>
<gene>
    <name evidence="1" type="ORF">L1987_50714</name>
</gene>
<evidence type="ECO:0000313" key="1">
    <source>
        <dbReference type="EMBL" id="KAI3760320.1"/>
    </source>
</evidence>
<evidence type="ECO:0000313" key="2">
    <source>
        <dbReference type="Proteomes" id="UP001056120"/>
    </source>
</evidence>
<dbReference type="EMBL" id="CM042034">
    <property type="protein sequence ID" value="KAI3760320.1"/>
    <property type="molecule type" value="Genomic_DNA"/>
</dbReference>
<comment type="caution">
    <text evidence="1">The sequence shown here is derived from an EMBL/GenBank/DDBJ whole genome shotgun (WGS) entry which is preliminary data.</text>
</comment>
<protein>
    <submittedName>
        <fullName evidence="1">Uncharacterized protein</fullName>
    </submittedName>
</protein>
<reference evidence="2" key="1">
    <citation type="journal article" date="2022" name="Mol. Ecol. Resour.">
        <title>The genomes of chicory, endive, great burdock and yacon provide insights into Asteraceae palaeo-polyploidization history and plant inulin production.</title>
        <authorList>
            <person name="Fan W."/>
            <person name="Wang S."/>
            <person name="Wang H."/>
            <person name="Wang A."/>
            <person name="Jiang F."/>
            <person name="Liu H."/>
            <person name="Zhao H."/>
            <person name="Xu D."/>
            <person name="Zhang Y."/>
        </authorList>
    </citation>
    <scope>NUCLEOTIDE SEQUENCE [LARGE SCALE GENOMIC DNA]</scope>
    <source>
        <strain evidence="2">cv. Yunnan</strain>
    </source>
</reference>
<sequence>MRAAPFNTLQNPCKLICKLAQNHQLEAPDFPPNSCLEGREGQTLEDMTRKLPLVWIKLEMTGLNVDVDRILEIACVITDGKLKKLVEGPDLVIHQTKEFLDKIGERGQDHHAARGLSEKVTQSRTSEKEAEELVIDFVKGNVSAYTPLLAGNSVYVDFMFLKKYMPDLARLFSHVLVDVSSVKALCCHWFPEDDKKAPKKEKQHGGILDEIKESITELKYYKEHAFKSPKSKR</sequence>
<accession>A0ACB9ENE0</accession>
<reference evidence="1 2" key="2">
    <citation type="journal article" date="2022" name="Mol. Ecol. Resour.">
        <title>The genomes of chicory, endive, great burdock and yacon provide insights into Asteraceae paleo-polyploidization history and plant inulin production.</title>
        <authorList>
            <person name="Fan W."/>
            <person name="Wang S."/>
            <person name="Wang H."/>
            <person name="Wang A."/>
            <person name="Jiang F."/>
            <person name="Liu H."/>
            <person name="Zhao H."/>
            <person name="Xu D."/>
            <person name="Zhang Y."/>
        </authorList>
    </citation>
    <scope>NUCLEOTIDE SEQUENCE [LARGE SCALE GENOMIC DNA]</scope>
    <source>
        <strain evidence="2">cv. Yunnan</strain>
        <tissue evidence="1">Leaves</tissue>
    </source>
</reference>
<proteinExistence type="predicted"/>
<name>A0ACB9ENE0_9ASTR</name>
<organism evidence="1 2">
    <name type="scientific">Smallanthus sonchifolius</name>
    <dbReference type="NCBI Taxonomy" id="185202"/>
    <lineage>
        <taxon>Eukaryota</taxon>
        <taxon>Viridiplantae</taxon>
        <taxon>Streptophyta</taxon>
        <taxon>Embryophyta</taxon>
        <taxon>Tracheophyta</taxon>
        <taxon>Spermatophyta</taxon>
        <taxon>Magnoliopsida</taxon>
        <taxon>eudicotyledons</taxon>
        <taxon>Gunneridae</taxon>
        <taxon>Pentapetalae</taxon>
        <taxon>asterids</taxon>
        <taxon>campanulids</taxon>
        <taxon>Asterales</taxon>
        <taxon>Asteraceae</taxon>
        <taxon>Asteroideae</taxon>
        <taxon>Heliantheae alliance</taxon>
        <taxon>Millerieae</taxon>
        <taxon>Smallanthus</taxon>
    </lineage>
</organism>
<dbReference type="Proteomes" id="UP001056120">
    <property type="component" value="Linkage Group LG17"/>
</dbReference>